<keyword evidence="9" id="KW-1185">Reference proteome</keyword>
<organism evidence="8 9">
    <name type="scientific">Novosphingobium aquae</name>
    <dbReference type="NCBI Taxonomy" id="3133435"/>
    <lineage>
        <taxon>Bacteria</taxon>
        <taxon>Pseudomonadati</taxon>
        <taxon>Pseudomonadota</taxon>
        <taxon>Alphaproteobacteria</taxon>
        <taxon>Sphingomonadales</taxon>
        <taxon>Sphingomonadaceae</taxon>
        <taxon>Novosphingobium</taxon>
    </lineage>
</organism>
<proteinExistence type="inferred from homology"/>
<comment type="similarity">
    <text evidence="2">Belongs to the TrbL/VirB6 family.</text>
</comment>
<dbReference type="Pfam" id="PF04610">
    <property type="entry name" value="TrbL"/>
    <property type="match status" value="1"/>
</dbReference>
<feature type="transmembrane region" description="Helical" evidence="7">
    <location>
        <begin position="238"/>
        <end position="259"/>
    </location>
</feature>
<feature type="transmembrane region" description="Helical" evidence="7">
    <location>
        <begin position="208"/>
        <end position="226"/>
    </location>
</feature>
<protein>
    <submittedName>
        <fullName evidence="8">Type IV secretion system protein</fullName>
    </submittedName>
</protein>
<feature type="transmembrane region" description="Helical" evidence="7">
    <location>
        <begin position="279"/>
        <end position="302"/>
    </location>
</feature>
<evidence type="ECO:0000256" key="7">
    <source>
        <dbReference type="SAM" id="Phobius"/>
    </source>
</evidence>
<comment type="caution">
    <text evidence="8">The sequence shown here is derived from an EMBL/GenBank/DDBJ whole genome shotgun (WGS) entry which is preliminary data.</text>
</comment>
<evidence type="ECO:0000256" key="5">
    <source>
        <dbReference type="ARBA" id="ARBA00023136"/>
    </source>
</evidence>
<keyword evidence="4 7" id="KW-1133">Transmembrane helix</keyword>
<keyword evidence="5 7" id="KW-0472">Membrane</keyword>
<dbReference type="InterPro" id="IPR007688">
    <property type="entry name" value="Conjugal_tfr_TrbL/VirB6"/>
</dbReference>
<evidence type="ECO:0000256" key="6">
    <source>
        <dbReference type="SAM" id="MobiDB-lite"/>
    </source>
</evidence>
<evidence type="ECO:0000256" key="4">
    <source>
        <dbReference type="ARBA" id="ARBA00022989"/>
    </source>
</evidence>
<comment type="subcellular location">
    <subcellularLocation>
        <location evidence="1">Membrane</location>
        <topology evidence="1">Multi-pass membrane protein</topology>
    </subcellularLocation>
</comment>
<sequence length="421" mass="43657">MQVCAAFDPLGPYVGNVVAYADCQTLSLGEAGFRALGYGSPFGTALTGLLTIYVALIGYRLLMGSDITIHNTLSVALRLGIVVALATQWSAYRVLVFDVATKVPQELATTMLGQAGLASQDISSLTSRIDGVRSALEEAGQASVTSQPGAAPQAPPIAGQPALGSGAAAVSQTANASPQPAPEISGSIAVGTLAITALAGLLSVRVPMALLLALGPVFIAFLLFDGTRGLFNSWVRGLAGTVIGALAVPAVLALELAIIEPQVLALRDLVTARESLGSLPLEILATTGIFALVMLAALAAAIRAATGFRLPSHWWRSGFLPAQRQMPQTSPSLAIGAAGNGGAREFRDRAQRVADAAQALDWRDLRLREEGDNRRPSPPAAGSLASRRETDRIQVAQPLGQSGRRSTRRTSSGAIRRDGLT</sequence>
<name>A0ABU8SE51_9SPHN</name>
<evidence type="ECO:0000256" key="1">
    <source>
        <dbReference type="ARBA" id="ARBA00004141"/>
    </source>
</evidence>
<evidence type="ECO:0000313" key="9">
    <source>
        <dbReference type="Proteomes" id="UP001379235"/>
    </source>
</evidence>
<evidence type="ECO:0000256" key="3">
    <source>
        <dbReference type="ARBA" id="ARBA00022692"/>
    </source>
</evidence>
<feature type="region of interest" description="Disordered" evidence="6">
    <location>
        <begin position="367"/>
        <end position="421"/>
    </location>
</feature>
<dbReference type="RefSeq" id="WP_339969894.1">
    <property type="nucleotide sequence ID" value="NZ_JBBHJY010000013.1"/>
</dbReference>
<dbReference type="EMBL" id="JBBHJY010000013">
    <property type="protein sequence ID" value="MEJ6012065.1"/>
    <property type="molecule type" value="Genomic_DNA"/>
</dbReference>
<evidence type="ECO:0000313" key="8">
    <source>
        <dbReference type="EMBL" id="MEJ6012065.1"/>
    </source>
</evidence>
<reference evidence="8 9" key="1">
    <citation type="submission" date="2024-03" db="EMBL/GenBank/DDBJ databases">
        <authorList>
            <person name="Jo J.-H."/>
        </authorList>
    </citation>
    <scope>NUCLEOTIDE SEQUENCE [LARGE SCALE GENOMIC DNA]</scope>
    <source>
        <strain evidence="8 9">AS3R-12</strain>
    </source>
</reference>
<gene>
    <name evidence="8" type="ORF">WG900_19340</name>
</gene>
<dbReference type="Proteomes" id="UP001379235">
    <property type="component" value="Unassembled WGS sequence"/>
</dbReference>
<keyword evidence="3 7" id="KW-0812">Transmembrane</keyword>
<feature type="transmembrane region" description="Helical" evidence="7">
    <location>
        <begin position="42"/>
        <end position="62"/>
    </location>
</feature>
<accession>A0ABU8SE51</accession>
<evidence type="ECO:0000256" key="2">
    <source>
        <dbReference type="ARBA" id="ARBA00007802"/>
    </source>
</evidence>